<dbReference type="RefSeq" id="WP_089215612.1">
    <property type="nucleotide sequence ID" value="NZ_FZPA01000005.1"/>
</dbReference>
<dbReference type="Pfam" id="PF13618">
    <property type="entry name" value="Gluconate_2-dh3"/>
    <property type="match status" value="1"/>
</dbReference>
<dbReference type="InterPro" id="IPR027056">
    <property type="entry name" value="Gluconate_2DH_su3"/>
</dbReference>
<organism evidence="1 2">
    <name type="scientific">Sphingopyxis indica</name>
    <dbReference type="NCBI Taxonomy" id="436663"/>
    <lineage>
        <taxon>Bacteria</taxon>
        <taxon>Pseudomonadati</taxon>
        <taxon>Pseudomonadota</taxon>
        <taxon>Alphaproteobacteria</taxon>
        <taxon>Sphingomonadales</taxon>
        <taxon>Sphingomonadaceae</taxon>
        <taxon>Sphingopyxis</taxon>
    </lineage>
</organism>
<evidence type="ECO:0000313" key="2">
    <source>
        <dbReference type="Proteomes" id="UP000198339"/>
    </source>
</evidence>
<proteinExistence type="predicted"/>
<sequence>MIDRRDALAGIVTMFGAALFAPIARAASGKIPVIDTGPPSSAVFTAGQRALVTALSERVIPTTDTPGAIAAEVPAFIEKLLADWAMPEDKAPILAGLDAIEARSRRDYKVAAAEATPEQQDALLTLAMNGALPGGADFFDKFRQLVITGYYTSEIGITQEREYLPVPGEYDGAFPYSNVNKVYSS</sequence>
<dbReference type="OrthoDB" id="6385145at2"/>
<gene>
    <name evidence="1" type="ORF">SAMN06295955_10560</name>
</gene>
<accession>A0A239HB13</accession>
<name>A0A239HB13_9SPHN</name>
<protein>
    <submittedName>
        <fullName evidence="1">Gluconate 2-dehydrogenase subunit 3</fullName>
    </submittedName>
</protein>
<evidence type="ECO:0000313" key="1">
    <source>
        <dbReference type="EMBL" id="SNS78351.1"/>
    </source>
</evidence>
<reference evidence="1 2" key="1">
    <citation type="submission" date="2017-06" db="EMBL/GenBank/DDBJ databases">
        <authorList>
            <person name="Kim H.J."/>
            <person name="Triplett B.A."/>
        </authorList>
    </citation>
    <scope>NUCLEOTIDE SEQUENCE [LARGE SCALE GENOMIC DNA]</scope>
    <source>
        <strain evidence="1 2">DS15</strain>
    </source>
</reference>
<dbReference type="Proteomes" id="UP000198339">
    <property type="component" value="Unassembled WGS sequence"/>
</dbReference>
<dbReference type="AlphaFoldDB" id="A0A239HB13"/>
<keyword evidence="2" id="KW-1185">Reference proteome</keyword>
<dbReference type="EMBL" id="FZPA01000005">
    <property type="protein sequence ID" value="SNS78351.1"/>
    <property type="molecule type" value="Genomic_DNA"/>
</dbReference>